<proteinExistence type="predicted"/>
<dbReference type="AlphaFoldDB" id="A0A0L7M5S1"/>
<reference evidence="2" key="2">
    <citation type="submission" date="2006-09" db="EMBL/GenBank/DDBJ databases">
        <title>The genome sequence of Plasmodium falciparum Dd2.</title>
        <authorList>
            <consortium name="The Broad Institute Genome Sequencing Platform"/>
            <person name="Birren B."/>
            <person name="Lander E."/>
            <person name="Galagan J."/>
            <person name="Nusbaum C."/>
            <person name="Devon K."/>
            <person name="Henn M."/>
            <person name="Jaffe D."/>
            <person name="Butler J."/>
            <person name="Alvarez P."/>
            <person name="Gnerre S."/>
            <person name="Grabherr M."/>
            <person name="Kleber M."/>
            <person name="Mauceli E."/>
            <person name="Brockman W."/>
            <person name="MacCallum I.A."/>
            <person name="Rounsley S."/>
            <person name="Young S."/>
            <person name="LaButti K."/>
            <person name="Pushparaj V."/>
            <person name="DeCaprio D."/>
            <person name="Crawford M."/>
            <person name="Koehrsen M."/>
            <person name="Engels R."/>
            <person name="Montgomery P."/>
            <person name="Pearson M."/>
            <person name="Howarth C."/>
            <person name="Larson L."/>
            <person name="Luoma S."/>
            <person name="White J."/>
            <person name="Kodira C."/>
            <person name="Zeng Q."/>
            <person name="O'Leary S."/>
            <person name="Yandava C."/>
            <person name="Alvarado L."/>
            <person name="Wirth D."/>
            <person name="Volkman S."/>
            <person name="Hartl D."/>
        </authorList>
    </citation>
    <scope>NUCLEOTIDE SEQUENCE [LARGE SCALE GENOMIC DNA]</scope>
</reference>
<evidence type="ECO:0000313" key="1">
    <source>
        <dbReference type="EMBL" id="KOB88189.1"/>
    </source>
</evidence>
<dbReference type="EMBL" id="DS016953">
    <property type="protein sequence ID" value="KOB88189.1"/>
    <property type="molecule type" value="Genomic_DNA"/>
</dbReference>
<evidence type="ECO:0000313" key="2">
    <source>
        <dbReference type="Proteomes" id="UP000054282"/>
    </source>
</evidence>
<name>A0A0L7M5S1_PLAF4</name>
<dbReference type="OrthoDB" id="370476at2759"/>
<organism evidence="1 2">
    <name type="scientific">Plasmodium falciparum (isolate Dd2)</name>
    <dbReference type="NCBI Taxonomy" id="57267"/>
    <lineage>
        <taxon>Eukaryota</taxon>
        <taxon>Sar</taxon>
        <taxon>Alveolata</taxon>
        <taxon>Apicomplexa</taxon>
        <taxon>Aconoidasida</taxon>
        <taxon>Haemosporida</taxon>
        <taxon>Plasmodiidae</taxon>
        <taxon>Plasmodium</taxon>
        <taxon>Plasmodium (Laverania)</taxon>
    </lineage>
</organism>
<dbReference type="Proteomes" id="UP000054282">
    <property type="component" value="Unassembled WGS sequence"/>
</dbReference>
<reference evidence="2" key="1">
    <citation type="submission" date="2006-09" db="EMBL/GenBank/DDBJ databases">
        <title>Annotation of Plasmodium falciparum Dd2.</title>
        <authorList>
            <consortium name="The Broad Institute Genome Sequencing Platform"/>
            <person name="Volkman S.K."/>
            <person name="Neafsey D.E."/>
            <person name="Dash A.P."/>
            <person name="Chitnis C.E."/>
            <person name="Hartl D.L."/>
            <person name="Young S.K."/>
            <person name="Zeng Q."/>
            <person name="Koehrsen M."/>
            <person name="Alvarado L."/>
            <person name="Berlin A."/>
            <person name="Borenstein D."/>
            <person name="Chapman S.B."/>
            <person name="Chen Z."/>
            <person name="Engels R."/>
            <person name="Freedman E."/>
            <person name="Gellesch M."/>
            <person name="Goldberg J."/>
            <person name="Griggs A."/>
            <person name="Gujja S."/>
            <person name="Heilman E.R."/>
            <person name="Heiman D.I."/>
            <person name="Howarth C."/>
            <person name="Jen D."/>
            <person name="Larson L."/>
            <person name="Mehta T."/>
            <person name="Neiman D."/>
            <person name="Park D."/>
            <person name="Pearson M."/>
            <person name="Roberts A."/>
            <person name="Saif S."/>
            <person name="Shea T."/>
            <person name="Shenoy N."/>
            <person name="Sisk P."/>
            <person name="Stolte C."/>
            <person name="Sykes S."/>
            <person name="Walk T."/>
            <person name="White J."/>
            <person name="Yandava C."/>
            <person name="Haas B."/>
            <person name="Henn M.R."/>
            <person name="Nusbaum C."/>
            <person name="Birren B."/>
        </authorList>
    </citation>
    <scope>NUCLEOTIDE SEQUENCE [LARGE SCALE GENOMIC DNA]</scope>
</reference>
<sequence>INRNLLQRVQPMFDGNQKQIIIDNAVYIKNTHMDYTEYFSHLCNNINNLDFFSLVSLFHIYIPKKKKKNYTIVKNANDIYNSNNSYDGIIKDRQENIDERGGKKSRAFKFNSLS</sequence>
<gene>
    <name evidence="1" type="ORF">PFDG_04665</name>
</gene>
<protein>
    <submittedName>
        <fullName evidence="1">Uncharacterized protein</fullName>
    </submittedName>
</protein>
<feature type="non-terminal residue" evidence="1">
    <location>
        <position position="1"/>
    </location>
</feature>
<accession>A0A0L7M5S1</accession>
<dbReference type="KEGG" id="pfd:PFDG_04665"/>